<evidence type="ECO:0000256" key="1">
    <source>
        <dbReference type="ARBA" id="ARBA00004141"/>
    </source>
</evidence>
<protein>
    <recommendedName>
        <fullName evidence="6">RDD domain-containing protein</fullName>
    </recommendedName>
</protein>
<keyword evidence="4 5" id="KW-0472">Membrane</keyword>
<dbReference type="PANTHER" id="PTHR38480">
    <property type="entry name" value="SLR0254 PROTEIN"/>
    <property type="match status" value="1"/>
</dbReference>
<gene>
    <name evidence="7" type="ORF">BACCIP111883_04393</name>
</gene>
<organism evidence="7 8">
    <name type="scientific">Sutcliffiella rhizosphaerae</name>
    <dbReference type="NCBI Taxonomy" id="2880967"/>
    <lineage>
        <taxon>Bacteria</taxon>
        <taxon>Bacillati</taxon>
        <taxon>Bacillota</taxon>
        <taxon>Bacilli</taxon>
        <taxon>Bacillales</taxon>
        <taxon>Bacillaceae</taxon>
        <taxon>Sutcliffiella</taxon>
    </lineage>
</organism>
<feature type="transmembrane region" description="Helical" evidence="5">
    <location>
        <begin position="35"/>
        <end position="61"/>
    </location>
</feature>
<feature type="transmembrane region" description="Helical" evidence="5">
    <location>
        <begin position="68"/>
        <end position="87"/>
    </location>
</feature>
<evidence type="ECO:0000259" key="6">
    <source>
        <dbReference type="Pfam" id="PF06271"/>
    </source>
</evidence>
<evidence type="ECO:0000313" key="7">
    <source>
        <dbReference type="EMBL" id="CAG9623575.1"/>
    </source>
</evidence>
<dbReference type="Proteomes" id="UP000789833">
    <property type="component" value="Unassembled WGS sequence"/>
</dbReference>
<evidence type="ECO:0000256" key="4">
    <source>
        <dbReference type="ARBA" id="ARBA00023136"/>
    </source>
</evidence>
<sequence>MQVEQVDIKTPEYVSLQFQTAALGSRAAAFLIDTLILMAINLVIFFVLIYSLSASVFDLFYVTDFSSYLVAGTIIIIFLINWGYYFLLEYFAGGRTLGKKFLGLRVIQDNGHSITLLSSLIRNLLRIIDMLPASYLVGMIMIFFHSKHKRVGDIVAGTIVVHERGNKKKKKRTKLDSLLEEKGIYSTVPIVEEWAIRQLTAKDWKLIQTYASRFGSLQQRDRSDLTLKVSNLLFPKIGLDTSNKNFYELEGMLLALYVQMKEEWDYYL</sequence>
<comment type="subcellular location">
    <subcellularLocation>
        <location evidence="1">Membrane</location>
        <topology evidence="1">Multi-pass membrane protein</topology>
    </subcellularLocation>
</comment>
<dbReference type="PANTHER" id="PTHR38480:SF1">
    <property type="entry name" value="SLR0254 PROTEIN"/>
    <property type="match status" value="1"/>
</dbReference>
<keyword evidence="8" id="KW-1185">Reference proteome</keyword>
<accession>A0ABN8AKZ1</accession>
<evidence type="ECO:0000256" key="3">
    <source>
        <dbReference type="ARBA" id="ARBA00022989"/>
    </source>
</evidence>
<dbReference type="Pfam" id="PF06271">
    <property type="entry name" value="RDD"/>
    <property type="match status" value="1"/>
</dbReference>
<comment type="caution">
    <text evidence="7">The sequence shown here is derived from an EMBL/GenBank/DDBJ whole genome shotgun (WGS) entry which is preliminary data.</text>
</comment>
<name>A0ABN8AKZ1_9BACI</name>
<proteinExistence type="predicted"/>
<evidence type="ECO:0000313" key="8">
    <source>
        <dbReference type="Proteomes" id="UP000789833"/>
    </source>
</evidence>
<reference evidence="7 8" key="1">
    <citation type="submission" date="2021-10" db="EMBL/GenBank/DDBJ databases">
        <authorList>
            <person name="Criscuolo A."/>
        </authorList>
    </citation>
    <scope>NUCLEOTIDE SEQUENCE [LARGE SCALE GENOMIC DNA]</scope>
    <source>
        <strain evidence="8">CIP 111883</strain>
    </source>
</reference>
<evidence type="ECO:0000256" key="2">
    <source>
        <dbReference type="ARBA" id="ARBA00022692"/>
    </source>
</evidence>
<keyword evidence="2 5" id="KW-0812">Transmembrane</keyword>
<evidence type="ECO:0000256" key="5">
    <source>
        <dbReference type="SAM" id="Phobius"/>
    </source>
</evidence>
<dbReference type="EMBL" id="CAKJTJ010000055">
    <property type="protein sequence ID" value="CAG9623575.1"/>
    <property type="molecule type" value="Genomic_DNA"/>
</dbReference>
<feature type="domain" description="RDD" evidence="6">
    <location>
        <begin position="21"/>
        <end position="157"/>
    </location>
</feature>
<dbReference type="InterPro" id="IPR010432">
    <property type="entry name" value="RDD"/>
</dbReference>
<keyword evidence="3 5" id="KW-1133">Transmembrane helix</keyword>
<feature type="transmembrane region" description="Helical" evidence="5">
    <location>
        <begin position="124"/>
        <end position="144"/>
    </location>
</feature>